<protein>
    <submittedName>
        <fullName evidence="2">Tetratricopeptide repeat protein</fullName>
    </submittedName>
</protein>
<dbReference type="InterPro" id="IPR011990">
    <property type="entry name" value="TPR-like_helical_dom_sf"/>
</dbReference>
<dbReference type="InterPro" id="IPR019734">
    <property type="entry name" value="TPR_rpt"/>
</dbReference>
<dbReference type="RefSeq" id="WP_251835437.1">
    <property type="nucleotide sequence ID" value="NZ_JACSQG010000002.1"/>
</dbReference>
<name>A0ABR8TLK5_9PSED</name>
<sequence length="105" mass="11281">MLTSLENMLAKGIDNSLLRFGLGKGYLDAGEAARAAEHLRRCVELDPKYSAAWKLLGKALQAADDPAGARAAWQQGLIAAQAHGDKQAEKEMTVFLKKLDKSAQG</sequence>
<reference evidence="2 3" key="1">
    <citation type="submission" date="2020-08" db="EMBL/GenBank/DDBJ databases">
        <title>A Genomic Blueprint of the Chicken Gut Microbiome.</title>
        <authorList>
            <person name="Gilroy R."/>
            <person name="Ravi A."/>
            <person name="Getino M."/>
            <person name="Pursley I."/>
            <person name="Horton D.L."/>
            <person name="Alikhan N.-F."/>
            <person name="Baker D."/>
            <person name="Gharbi K."/>
            <person name="Hall N."/>
            <person name="Watson M."/>
            <person name="Adriaenssens E.M."/>
            <person name="Foster-Nyarko E."/>
            <person name="Jarju S."/>
            <person name="Secka A."/>
            <person name="Antonio M."/>
            <person name="Oren A."/>
            <person name="Chaudhuri R."/>
            <person name="La Ragione R.M."/>
            <person name="Hildebrand F."/>
            <person name="Pallen M.J."/>
        </authorList>
    </citation>
    <scope>NUCLEOTIDE SEQUENCE [LARGE SCALE GENOMIC DNA]</scope>
    <source>
        <strain evidence="2 3">Sa2CUA2</strain>
    </source>
</reference>
<keyword evidence="3" id="KW-1185">Reference proteome</keyword>
<evidence type="ECO:0000313" key="2">
    <source>
        <dbReference type="EMBL" id="MBD7976652.1"/>
    </source>
</evidence>
<dbReference type="Gene3D" id="1.25.40.10">
    <property type="entry name" value="Tetratricopeptide repeat domain"/>
    <property type="match status" value="1"/>
</dbReference>
<dbReference type="SMART" id="SM00028">
    <property type="entry name" value="TPR"/>
    <property type="match status" value="2"/>
</dbReference>
<dbReference type="Pfam" id="PF14559">
    <property type="entry name" value="TPR_19"/>
    <property type="match status" value="1"/>
</dbReference>
<proteinExistence type="predicted"/>
<dbReference type="SUPFAM" id="SSF48452">
    <property type="entry name" value="TPR-like"/>
    <property type="match status" value="1"/>
</dbReference>
<dbReference type="EMBL" id="JACSQG010000002">
    <property type="protein sequence ID" value="MBD7976652.1"/>
    <property type="molecule type" value="Genomic_DNA"/>
</dbReference>
<evidence type="ECO:0000256" key="1">
    <source>
        <dbReference type="PROSITE-ProRule" id="PRU00339"/>
    </source>
</evidence>
<dbReference type="PROSITE" id="PS50005">
    <property type="entry name" value="TPR"/>
    <property type="match status" value="1"/>
</dbReference>
<evidence type="ECO:0000313" key="3">
    <source>
        <dbReference type="Proteomes" id="UP000611945"/>
    </source>
</evidence>
<dbReference type="Proteomes" id="UP000611945">
    <property type="component" value="Unassembled WGS sequence"/>
</dbReference>
<accession>A0ABR8TLK5</accession>
<keyword evidence="1" id="KW-0802">TPR repeat</keyword>
<feature type="repeat" description="TPR" evidence="1">
    <location>
        <begin position="16"/>
        <end position="49"/>
    </location>
</feature>
<gene>
    <name evidence="2" type="ORF">H9642_05555</name>
</gene>
<comment type="caution">
    <text evidence="2">The sequence shown here is derived from an EMBL/GenBank/DDBJ whole genome shotgun (WGS) entry which is preliminary data.</text>
</comment>
<organism evidence="2 3">
    <name type="scientific">Serpens gallinarum</name>
    <dbReference type="NCBI Taxonomy" id="2763075"/>
    <lineage>
        <taxon>Bacteria</taxon>
        <taxon>Pseudomonadati</taxon>
        <taxon>Pseudomonadota</taxon>
        <taxon>Gammaproteobacteria</taxon>
        <taxon>Pseudomonadales</taxon>
        <taxon>Pseudomonadaceae</taxon>
        <taxon>Pseudomonas</taxon>
    </lineage>
</organism>